<dbReference type="InterPro" id="IPR011009">
    <property type="entry name" value="Kinase-like_dom_sf"/>
</dbReference>
<comment type="caution">
    <text evidence="2">The sequence shown here is derived from an EMBL/GenBank/DDBJ whole genome shotgun (WGS) entry which is preliminary data.</text>
</comment>
<dbReference type="Gene3D" id="3.90.1200.10">
    <property type="match status" value="1"/>
</dbReference>
<gene>
    <name evidence="2" type="ORF">COV49_04280</name>
</gene>
<evidence type="ECO:0000313" key="3">
    <source>
        <dbReference type="Proteomes" id="UP000230869"/>
    </source>
</evidence>
<dbReference type="Proteomes" id="UP000230869">
    <property type="component" value="Unassembled WGS sequence"/>
</dbReference>
<protein>
    <recommendedName>
        <fullName evidence="1">Aminoglycoside phosphotransferase domain-containing protein</fullName>
    </recommendedName>
</protein>
<proteinExistence type="predicted"/>
<organism evidence="2 3">
    <name type="scientific">Candidatus Falkowbacteria bacterium CG11_big_fil_rev_8_21_14_0_20_39_10</name>
    <dbReference type="NCBI Taxonomy" id="1974570"/>
    <lineage>
        <taxon>Bacteria</taxon>
        <taxon>Candidatus Falkowiibacteriota</taxon>
    </lineage>
</organism>
<sequence length="326" mass="37641">MDTSLFSSIFSELKKKEIFVLPESLKKHKHQGWMSTVFVVKSNIGPLIIHVSSLVKEHRRNRVWEKFFGLADLIAAYPEIPAPTIRYAGLLNSKFILVQNFLDGSPAGKRILENNIISDNWRLDRAEIIKKILRALSAAHEIKFKKFGWPGLKTNRLEGRYKTSKEFFGKEAPRWIETIKKADKKFSNKITPIKELDLFAQKIIARINYAGPAVLVHGDAVNPSNILVNNKKEILLLDWEWSTIADPAWEFCDLGWWPLLNQKVFSPYFKARGIEDILQKENFLERARLYAPLWLLWGTHMHAHDSSPDVYLALHKLLVDRTSAKD</sequence>
<feature type="domain" description="Aminoglycoside phosphotransferase" evidence="1">
    <location>
        <begin position="35"/>
        <end position="258"/>
    </location>
</feature>
<dbReference type="PANTHER" id="PTHR21310:SF15">
    <property type="entry name" value="AMINOGLYCOSIDE PHOSPHOTRANSFERASE DOMAIN-CONTAINING PROTEIN"/>
    <property type="match status" value="1"/>
</dbReference>
<evidence type="ECO:0000313" key="2">
    <source>
        <dbReference type="EMBL" id="PIR12787.1"/>
    </source>
</evidence>
<dbReference type="SUPFAM" id="SSF56112">
    <property type="entry name" value="Protein kinase-like (PK-like)"/>
    <property type="match status" value="1"/>
</dbReference>
<dbReference type="PANTHER" id="PTHR21310">
    <property type="entry name" value="AMINOGLYCOSIDE PHOSPHOTRANSFERASE-RELATED-RELATED"/>
    <property type="match status" value="1"/>
</dbReference>
<dbReference type="AlphaFoldDB" id="A0A2M6K887"/>
<dbReference type="EMBL" id="PCWW01000071">
    <property type="protein sequence ID" value="PIR12787.1"/>
    <property type="molecule type" value="Genomic_DNA"/>
</dbReference>
<evidence type="ECO:0000259" key="1">
    <source>
        <dbReference type="Pfam" id="PF01636"/>
    </source>
</evidence>
<dbReference type="Pfam" id="PF01636">
    <property type="entry name" value="APH"/>
    <property type="match status" value="1"/>
</dbReference>
<name>A0A2M6K887_9BACT</name>
<accession>A0A2M6K887</accession>
<dbReference type="InterPro" id="IPR051678">
    <property type="entry name" value="AGP_Transferase"/>
</dbReference>
<dbReference type="InterPro" id="IPR002575">
    <property type="entry name" value="Aminoglycoside_PTrfase"/>
</dbReference>
<reference evidence="2 3" key="1">
    <citation type="submission" date="2017-09" db="EMBL/GenBank/DDBJ databases">
        <title>Depth-based differentiation of microbial function through sediment-hosted aquifers and enrichment of novel symbionts in the deep terrestrial subsurface.</title>
        <authorList>
            <person name="Probst A.J."/>
            <person name="Ladd B."/>
            <person name="Jarett J.K."/>
            <person name="Geller-Mcgrath D.E."/>
            <person name="Sieber C.M."/>
            <person name="Emerson J.B."/>
            <person name="Anantharaman K."/>
            <person name="Thomas B.C."/>
            <person name="Malmstrom R."/>
            <person name="Stieglmeier M."/>
            <person name="Klingl A."/>
            <person name="Woyke T."/>
            <person name="Ryan C.M."/>
            <person name="Banfield J.F."/>
        </authorList>
    </citation>
    <scope>NUCLEOTIDE SEQUENCE [LARGE SCALE GENOMIC DNA]</scope>
    <source>
        <strain evidence="2">CG11_big_fil_rev_8_21_14_0_20_39_10</strain>
    </source>
</reference>